<protein>
    <submittedName>
        <fullName evidence="1">Uncharacterized protein</fullName>
    </submittedName>
</protein>
<organism evidence="1 2">
    <name type="scientific">Phaseolus vulgaris</name>
    <name type="common">Kidney bean</name>
    <name type="synonym">French bean</name>
    <dbReference type="NCBI Taxonomy" id="3885"/>
    <lineage>
        <taxon>Eukaryota</taxon>
        <taxon>Viridiplantae</taxon>
        <taxon>Streptophyta</taxon>
        <taxon>Embryophyta</taxon>
        <taxon>Tracheophyta</taxon>
        <taxon>Spermatophyta</taxon>
        <taxon>Magnoliopsida</taxon>
        <taxon>eudicotyledons</taxon>
        <taxon>Gunneridae</taxon>
        <taxon>Pentapetalae</taxon>
        <taxon>rosids</taxon>
        <taxon>fabids</taxon>
        <taxon>Fabales</taxon>
        <taxon>Fabaceae</taxon>
        <taxon>Papilionoideae</taxon>
        <taxon>50 kb inversion clade</taxon>
        <taxon>NPAAA clade</taxon>
        <taxon>indigoferoid/millettioid clade</taxon>
        <taxon>Phaseoleae</taxon>
        <taxon>Phaseolus</taxon>
    </lineage>
</organism>
<gene>
    <name evidence="1" type="ORF">PHAVU_L001851</name>
</gene>
<evidence type="ECO:0000313" key="2">
    <source>
        <dbReference type="Proteomes" id="UP000000226"/>
    </source>
</evidence>
<sequence>MGDAHQQAWREIDEQKDEEEGKVPPHELVARDSAQSSMLAYSVIEGIGRTLKGRDLRQVRNVVWRQTGFLTFS</sequence>
<evidence type="ECO:0000313" key="1">
    <source>
        <dbReference type="EMBL" id="KAK6645936.1"/>
    </source>
</evidence>
<comment type="caution">
    <text evidence="1">The sequence shown here is derived from an EMBL/GenBank/DDBJ whole genome shotgun (WGS) entry which is preliminary data.</text>
</comment>
<name>A0ACC3P1V9_PHAVU</name>
<dbReference type="EMBL" id="MU967765">
    <property type="protein sequence ID" value="KAK6645936.1"/>
    <property type="molecule type" value="Genomic_DNA"/>
</dbReference>
<accession>A0ACC3P1V9</accession>
<reference evidence="1" key="1">
    <citation type="submission" date="2023-07" db="EMBL/GenBank/DDBJ databases">
        <title>WGS assembly of Phaseolus vulgaris.</title>
        <authorList>
            <person name="Schmutz J."/>
            <person name="Mcclean P."/>
            <person name="Shu S."/>
            <person name="Cregan P."/>
            <person name="Rokhsar D."/>
            <person name="Jackson S."/>
        </authorList>
    </citation>
    <scope>NUCLEOTIDE SEQUENCE</scope>
</reference>
<proteinExistence type="predicted"/>
<dbReference type="Proteomes" id="UP000000226">
    <property type="component" value="Unassembled WGS sequence"/>
</dbReference>
<keyword evidence="2" id="KW-1185">Reference proteome</keyword>